<dbReference type="PANTHER" id="PTHR23131">
    <property type="entry name" value="ENDORIBONUCLEASE LACTB2"/>
    <property type="match status" value="1"/>
</dbReference>
<dbReference type="AlphaFoldDB" id="A0A4Q0VTM3"/>
<keyword evidence="3" id="KW-1185">Reference proteome</keyword>
<proteinExistence type="predicted"/>
<protein>
    <submittedName>
        <fullName evidence="2">MBL fold metallo-hydrolase</fullName>
    </submittedName>
</protein>
<dbReference type="InterPro" id="IPR036866">
    <property type="entry name" value="RibonucZ/Hydroxyglut_hydro"/>
</dbReference>
<dbReference type="InterPro" id="IPR001279">
    <property type="entry name" value="Metallo-B-lactamas"/>
</dbReference>
<dbReference type="OrthoDB" id="2971563at2"/>
<dbReference type="PANTHER" id="PTHR23131:SF4">
    <property type="entry name" value="METALLO-BETA-LACTAMASE SUPERFAMILY POTEIN"/>
    <property type="match status" value="1"/>
</dbReference>
<evidence type="ECO:0000313" key="3">
    <source>
        <dbReference type="Proteomes" id="UP000290649"/>
    </source>
</evidence>
<dbReference type="GO" id="GO:0016787">
    <property type="term" value="F:hydrolase activity"/>
    <property type="evidence" value="ECO:0007669"/>
    <property type="project" value="UniProtKB-KW"/>
</dbReference>
<keyword evidence="2" id="KW-0378">Hydrolase</keyword>
<sequence length="321" mass="36598">MISQAKTIEKIILPTPFLVGPVNIYIIKGDLVTLVDTGPNTVEAKEELERSLKSLGYLPSDVDQIILTHHHPDHVGLVESLFPHAKVIGHEKSDKWLRKDPEFISFIEGYFYSFFKEHSVPVELIDKMVKANQYFLSFTGTRGLDEYVKEGDTINGLSGWKVIETPGHAQSHISLYHEEDRILIGGDHIIAHISSNAILEPPYSEEESRPLTLVQYRNALQKCLDLHVDIVYSGHGKPVEDLQGLLQGRFEEQEEKARRLRNMIPEEGITSFELCKQYFPHVYQKEPTLTMSEIIGHLDLLQSRGELATVKKNGFIFYHKI</sequence>
<feature type="domain" description="Metallo-beta-lactamase" evidence="1">
    <location>
        <begin position="21"/>
        <end position="235"/>
    </location>
</feature>
<comment type="caution">
    <text evidence="2">The sequence shown here is derived from an EMBL/GenBank/DDBJ whole genome shotgun (WGS) entry which is preliminary data.</text>
</comment>
<dbReference type="InterPro" id="IPR050662">
    <property type="entry name" value="Sec-metab_biosynth-thioest"/>
</dbReference>
<gene>
    <name evidence="2" type="ORF">DS745_12400</name>
</gene>
<dbReference type="RefSeq" id="WP_129078543.1">
    <property type="nucleotide sequence ID" value="NZ_QOUX01000039.1"/>
</dbReference>
<organism evidence="2 3">
    <name type="scientific">Anaerobacillus alkaliphilus</name>
    <dbReference type="NCBI Taxonomy" id="1548597"/>
    <lineage>
        <taxon>Bacteria</taxon>
        <taxon>Bacillati</taxon>
        <taxon>Bacillota</taxon>
        <taxon>Bacilli</taxon>
        <taxon>Bacillales</taxon>
        <taxon>Bacillaceae</taxon>
        <taxon>Anaerobacillus</taxon>
    </lineage>
</organism>
<dbReference type="Gene3D" id="3.60.15.10">
    <property type="entry name" value="Ribonuclease Z/Hydroxyacylglutathione hydrolase-like"/>
    <property type="match status" value="1"/>
</dbReference>
<dbReference type="Proteomes" id="UP000290649">
    <property type="component" value="Unassembled WGS sequence"/>
</dbReference>
<evidence type="ECO:0000313" key="2">
    <source>
        <dbReference type="EMBL" id="RXJ00325.1"/>
    </source>
</evidence>
<dbReference type="Pfam" id="PF00753">
    <property type="entry name" value="Lactamase_B"/>
    <property type="match status" value="1"/>
</dbReference>
<name>A0A4Q0VTM3_9BACI</name>
<reference evidence="2 3" key="1">
    <citation type="journal article" date="2019" name="Int. J. Syst. Evol. Microbiol.">
        <title>Anaerobacillus alkaliphilus sp. nov., a novel alkaliphilic and moderately halophilic bacterium.</title>
        <authorList>
            <person name="Borsodi A.K."/>
            <person name="Aszalos J.M."/>
            <person name="Bihari P."/>
            <person name="Nagy I."/>
            <person name="Schumann P."/>
            <person name="Sproer C."/>
            <person name="Kovacs A.L."/>
            <person name="Boka K."/>
            <person name="Dobosy P."/>
            <person name="Ovari M."/>
            <person name="Szili-Kovacs T."/>
            <person name="Toth E."/>
        </authorList>
    </citation>
    <scope>NUCLEOTIDE SEQUENCE [LARGE SCALE GENOMIC DNA]</scope>
    <source>
        <strain evidence="2 3">B16-10</strain>
    </source>
</reference>
<evidence type="ECO:0000259" key="1">
    <source>
        <dbReference type="SMART" id="SM00849"/>
    </source>
</evidence>
<accession>A0A4Q0VTM3</accession>
<dbReference type="SUPFAM" id="SSF56281">
    <property type="entry name" value="Metallo-hydrolase/oxidoreductase"/>
    <property type="match status" value="1"/>
</dbReference>
<dbReference type="EMBL" id="QOUX01000039">
    <property type="protein sequence ID" value="RXJ00325.1"/>
    <property type="molecule type" value="Genomic_DNA"/>
</dbReference>
<dbReference type="SMART" id="SM00849">
    <property type="entry name" value="Lactamase_B"/>
    <property type="match status" value="1"/>
</dbReference>